<dbReference type="Gene3D" id="1.20.1070.10">
    <property type="entry name" value="Rhodopsin 7-helix transmembrane proteins"/>
    <property type="match status" value="1"/>
</dbReference>
<keyword evidence="3 5" id="KW-1133">Transmembrane helix</keyword>
<accession>A0ABD3XNQ6</accession>
<dbReference type="GO" id="GO:0016020">
    <property type="term" value="C:membrane"/>
    <property type="evidence" value="ECO:0007669"/>
    <property type="project" value="UniProtKB-SubCell"/>
</dbReference>
<feature type="domain" description="G-protein coupled receptors family 2 profile 2" evidence="6">
    <location>
        <begin position="5"/>
        <end position="186"/>
    </location>
</feature>
<keyword evidence="2 5" id="KW-0812">Transmembrane</keyword>
<evidence type="ECO:0000256" key="5">
    <source>
        <dbReference type="SAM" id="Phobius"/>
    </source>
</evidence>
<organism evidence="7 8">
    <name type="scientific">Sinanodonta woodiana</name>
    <name type="common">Chinese pond mussel</name>
    <name type="synonym">Anodonta woodiana</name>
    <dbReference type="NCBI Taxonomy" id="1069815"/>
    <lineage>
        <taxon>Eukaryota</taxon>
        <taxon>Metazoa</taxon>
        <taxon>Spiralia</taxon>
        <taxon>Lophotrochozoa</taxon>
        <taxon>Mollusca</taxon>
        <taxon>Bivalvia</taxon>
        <taxon>Autobranchia</taxon>
        <taxon>Heteroconchia</taxon>
        <taxon>Palaeoheterodonta</taxon>
        <taxon>Unionida</taxon>
        <taxon>Unionoidea</taxon>
        <taxon>Unionidae</taxon>
        <taxon>Unioninae</taxon>
        <taxon>Sinanodonta</taxon>
    </lineage>
</organism>
<comment type="caution">
    <text evidence="7">The sequence shown here is derived from an EMBL/GenBank/DDBJ whole genome shotgun (WGS) entry which is preliminary data.</text>
</comment>
<evidence type="ECO:0000256" key="3">
    <source>
        <dbReference type="ARBA" id="ARBA00022989"/>
    </source>
</evidence>
<feature type="transmembrane region" description="Helical" evidence="5">
    <location>
        <begin position="6"/>
        <end position="31"/>
    </location>
</feature>
<dbReference type="AlphaFoldDB" id="A0ABD3XNQ6"/>
<evidence type="ECO:0000313" key="7">
    <source>
        <dbReference type="EMBL" id="KAL3887310.1"/>
    </source>
</evidence>
<feature type="transmembrane region" description="Helical" evidence="5">
    <location>
        <begin position="119"/>
        <end position="138"/>
    </location>
</feature>
<dbReference type="EMBL" id="JBJQND010000002">
    <property type="protein sequence ID" value="KAL3887310.1"/>
    <property type="molecule type" value="Genomic_DNA"/>
</dbReference>
<dbReference type="InterPro" id="IPR017981">
    <property type="entry name" value="GPCR_2-like_7TM"/>
</dbReference>
<feature type="transmembrane region" description="Helical" evidence="5">
    <location>
        <begin position="223"/>
        <end position="244"/>
    </location>
</feature>
<dbReference type="SUPFAM" id="SSF81321">
    <property type="entry name" value="Family A G protein-coupled receptor-like"/>
    <property type="match status" value="1"/>
</dbReference>
<protein>
    <recommendedName>
        <fullName evidence="6">G-protein coupled receptors family 2 profile 2 domain-containing protein</fullName>
    </recommendedName>
</protein>
<dbReference type="Pfam" id="PF05462">
    <property type="entry name" value="Dicty_CAR"/>
    <property type="match status" value="1"/>
</dbReference>
<evidence type="ECO:0000259" key="6">
    <source>
        <dbReference type="PROSITE" id="PS50261"/>
    </source>
</evidence>
<dbReference type="InterPro" id="IPR022343">
    <property type="entry name" value="GCR1-cAMP_receptor"/>
</dbReference>
<evidence type="ECO:0000256" key="1">
    <source>
        <dbReference type="ARBA" id="ARBA00004141"/>
    </source>
</evidence>
<dbReference type="PRINTS" id="PR02001">
    <property type="entry name" value="GCR1CAMPR"/>
</dbReference>
<evidence type="ECO:0000313" key="8">
    <source>
        <dbReference type="Proteomes" id="UP001634394"/>
    </source>
</evidence>
<dbReference type="PANTHER" id="PTHR23112">
    <property type="entry name" value="G PROTEIN-COUPLED RECEPTOR 157-RELATED"/>
    <property type="match status" value="1"/>
</dbReference>
<feature type="transmembrane region" description="Helical" evidence="5">
    <location>
        <begin position="81"/>
        <end position="107"/>
    </location>
</feature>
<dbReference type="PANTHER" id="PTHR23112:SF47">
    <property type="entry name" value="G-PROTEIN COUPLED RECEPTOR 157"/>
    <property type="match status" value="1"/>
</dbReference>
<keyword evidence="8" id="KW-1185">Reference proteome</keyword>
<proteinExistence type="predicted"/>
<comment type="subcellular location">
    <subcellularLocation>
        <location evidence="1">Membrane</location>
        <topology evidence="1">Multi-pass membrane protein</topology>
    </subcellularLocation>
</comment>
<name>A0ABD3XNQ6_SINWO</name>
<dbReference type="PROSITE" id="PS50261">
    <property type="entry name" value="G_PROTEIN_RECEP_F2_4"/>
    <property type="match status" value="1"/>
</dbReference>
<sequence length="277" mass="31365">MEPIQYASAVCTIISSLLFIFGAIVIFCTYWRVASVRNFPRTLLTWLTIADFLIASGNLSGSIEILSTEGMNNEFCTVQSFLTTFASMTSFSWTLVITIHMMVSVQCRSAVTRSSALKVMYHVICWGVPGIITLLAGLRGALGGNSNSTAEATGSWCWIKNYLSRKNYMDVNYRKGLGNPLLYIVLQHPCFTEIKAGKLNTFPNKRRLSELSPDFRDDDVHYLYLWLVLWLLRIWGTIRFLLLWSIKDDDKYLLIFHSIGDSGQAFGNCVHVVLLRE</sequence>
<keyword evidence="4 5" id="KW-0472">Membrane</keyword>
<dbReference type="GO" id="GO:0007165">
    <property type="term" value="P:signal transduction"/>
    <property type="evidence" value="ECO:0007669"/>
    <property type="project" value="UniProtKB-ARBA"/>
</dbReference>
<reference evidence="7 8" key="1">
    <citation type="submission" date="2024-11" db="EMBL/GenBank/DDBJ databases">
        <title>Chromosome-level genome assembly of the freshwater bivalve Anodonta woodiana.</title>
        <authorList>
            <person name="Chen X."/>
        </authorList>
    </citation>
    <scope>NUCLEOTIDE SEQUENCE [LARGE SCALE GENOMIC DNA]</scope>
    <source>
        <strain evidence="7">MN2024</strain>
        <tissue evidence="7">Gills</tissue>
    </source>
</reference>
<gene>
    <name evidence="7" type="ORF">ACJMK2_027252</name>
</gene>
<evidence type="ECO:0000256" key="2">
    <source>
        <dbReference type="ARBA" id="ARBA00022692"/>
    </source>
</evidence>
<dbReference type="Proteomes" id="UP001634394">
    <property type="component" value="Unassembled WGS sequence"/>
</dbReference>
<evidence type="ECO:0000256" key="4">
    <source>
        <dbReference type="ARBA" id="ARBA00023136"/>
    </source>
</evidence>
<feature type="transmembrane region" description="Helical" evidence="5">
    <location>
        <begin position="43"/>
        <end position="61"/>
    </location>
</feature>